<comment type="caution">
    <text evidence="1">The sequence shown here is derived from an EMBL/GenBank/DDBJ whole genome shotgun (WGS) entry which is preliminary data.</text>
</comment>
<evidence type="ECO:0008006" key="3">
    <source>
        <dbReference type="Google" id="ProtNLM"/>
    </source>
</evidence>
<protein>
    <recommendedName>
        <fullName evidence="3">Ribbon-helix-helix protein CopG domain-containing protein</fullName>
    </recommendedName>
</protein>
<sequence>MGRISHYHLTPESGRVCVNLNKRQIKELKKIAVEFEISEKEVMKLAVDMLIKTYQSLPQDTIDNEGIRAIGSQ</sequence>
<evidence type="ECO:0000313" key="1">
    <source>
        <dbReference type="EMBL" id="ETR71304.1"/>
    </source>
</evidence>
<organism evidence="1 2">
    <name type="scientific">Candidatus Magnetoglobus multicellularis str. Araruama</name>
    <dbReference type="NCBI Taxonomy" id="890399"/>
    <lineage>
        <taxon>Bacteria</taxon>
        <taxon>Pseudomonadati</taxon>
        <taxon>Thermodesulfobacteriota</taxon>
        <taxon>Desulfobacteria</taxon>
        <taxon>Desulfobacterales</taxon>
        <taxon>Desulfobacteraceae</taxon>
        <taxon>Candidatus Magnetoglobus</taxon>
    </lineage>
</organism>
<evidence type="ECO:0000313" key="2">
    <source>
        <dbReference type="Proteomes" id="UP000189670"/>
    </source>
</evidence>
<gene>
    <name evidence="1" type="ORF">OMM_08207</name>
</gene>
<dbReference type="Proteomes" id="UP000189670">
    <property type="component" value="Unassembled WGS sequence"/>
</dbReference>
<name>A0A1V1P945_9BACT</name>
<accession>A0A1V1P945</accession>
<proteinExistence type="predicted"/>
<dbReference type="EMBL" id="ATBP01000288">
    <property type="protein sequence ID" value="ETR71304.1"/>
    <property type="molecule type" value="Genomic_DNA"/>
</dbReference>
<dbReference type="AlphaFoldDB" id="A0A1V1P945"/>
<reference evidence="2" key="1">
    <citation type="submission" date="2012-11" db="EMBL/GenBank/DDBJ databases">
        <authorList>
            <person name="Lucero-Rivera Y.E."/>
            <person name="Tovar-Ramirez D."/>
        </authorList>
    </citation>
    <scope>NUCLEOTIDE SEQUENCE [LARGE SCALE GENOMIC DNA]</scope>
    <source>
        <strain evidence="2">Araruama</strain>
    </source>
</reference>